<feature type="chain" id="PRO_5035321726" evidence="1">
    <location>
        <begin position="29"/>
        <end position="187"/>
    </location>
</feature>
<comment type="caution">
    <text evidence="2">The sequence shown here is derived from an EMBL/GenBank/DDBJ whole genome shotgun (WGS) entry which is preliminary data.</text>
</comment>
<dbReference type="AlphaFoldDB" id="A0A8J2VG30"/>
<proteinExistence type="predicted"/>
<organism evidence="2 3">
    <name type="scientific">Marinithermofilum abyssi</name>
    <dbReference type="NCBI Taxonomy" id="1571185"/>
    <lineage>
        <taxon>Bacteria</taxon>
        <taxon>Bacillati</taxon>
        <taxon>Bacillota</taxon>
        <taxon>Bacilli</taxon>
        <taxon>Bacillales</taxon>
        <taxon>Thermoactinomycetaceae</taxon>
        <taxon>Marinithermofilum</taxon>
    </lineage>
</organism>
<feature type="signal peptide" evidence="1">
    <location>
        <begin position="1"/>
        <end position="28"/>
    </location>
</feature>
<evidence type="ECO:0000256" key="1">
    <source>
        <dbReference type="SAM" id="SignalP"/>
    </source>
</evidence>
<name>A0A8J2VG30_9BACL</name>
<evidence type="ECO:0000313" key="2">
    <source>
        <dbReference type="EMBL" id="GGE05672.1"/>
    </source>
</evidence>
<reference evidence="2" key="1">
    <citation type="journal article" date="2014" name="Int. J. Syst. Evol. Microbiol.">
        <title>Complete genome sequence of Corynebacterium casei LMG S-19264T (=DSM 44701T), isolated from a smear-ripened cheese.</title>
        <authorList>
            <consortium name="US DOE Joint Genome Institute (JGI-PGF)"/>
            <person name="Walter F."/>
            <person name="Albersmeier A."/>
            <person name="Kalinowski J."/>
            <person name="Ruckert C."/>
        </authorList>
    </citation>
    <scope>NUCLEOTIDE SEQUENCE</scope>
    <source>
        <strain evidence="2">CGMCC 1.15179</strain>
    </source>
</reference>
<evidence type="ECO:0000313" key="3">
    <source>
        <dbReference type="Proteomes" id="UP000625210"/>
    </source>
</evidence>
<dbReference type="Proteomes" id="UP000625210">
    <property type="component" value="Unassembled WGS sequence"/>
</dbReference>
<keyword evidence="3" id="KW-1185">Reference proteome</keyword>
<protein>
    <submittedName>
        <fullName evidence="2">Uncharacterized protein</fullName>
    </submittedName>
</protein>
<accession>A0A8J2VG30</accession>
<keyword evidence="1" id="KW-0732">Signal</keyword>
<gene>
    <name evidence="2" type="ORF">GCM10011571_03480</name>
</gene>
<dbReference type="EMBL" id="BMHQ01000001">
    <property type="protein sequence ID" value="GGE05672.1"/>
    <property type="molecule type" value="Genomic_DNA"/>
</dbReference>
<dbReference type="RefSeq" id="WP_188646190.1">
    <property type="nucleotide sequence ID" value="NZ_BMHQ01000001.1"/>
</dbReference>
<reference evidence="2" key="2">
    <citation type="submission" date="2020-09" db="EMBL/GenBank/DDBJ databases">
        <authorList>
            <person name="Sun Q."/>
            <person name="Zhou Y."/>
        </authorList>
    </citation>
    <scope>NUCLEOTIDE SEQUENCE</scope>
    <source>
        <strain evidence="2">CGMCC 1.15179</strain>
    </source>
</reference>
<sequence>MWKKFASVGMAAALTVGVSVSLPTVSHAAVTDTVNDVKYQVENTAGSVPVNTGDVQSAPQTVKDTVQGKVSVAKAEATDKVETVKDKVGTVGEPSTVEANDVKNKAEKAAGKLDVQNADEKVHSTAHKAVNKVHKTAHKAEQKVNGTKYQAETAVSNAKWQGENTLSQFFSLEGLKDKVASFLNNFS</sequence>